<dbReference type="RefSeq" id="WP_146888695.1">
    <property type="nucleotide sequence ID" value="NZ_BJXB01000026.1"/>
</dbReference>
<protein>
    <submittedName>
        <fullName evidence="2">Uncharacterized protein</fullName>
    </submittedName>
</protein>
<keyword evidence="1" id="KW-0732">Signal</keyword>
<dbReference type="OrthoDB" id="72966at2"/>
<evidence type="ECO:0000256" key="1">
    <source>
        <dbReference type="SAM" id="SignalP"/>
    </source>
</evidence>
<proteinExistence type="predicted"/>
<comment type="caution">
    <text evidence="2">The sequence shown here is derived from an EMBL/GenBank/DDBJ whole genome shotgun (WGS) entry which is preliminary data.</text>
</comment>
<gene>
    <name evidence="2" type="ORF">DC3_46170</name>
</gene>
<feature type="chain" id="PRO_5022213901" evidence="1">
    <location>
        <begin position="19"/>
        <end position="183"/>
    </location>
</feature>
<evidence type="ECO:0000313" key="3">
    <source>
        <dbReference type="Proteomes" id="UP000321306"/>
    </source>
</evidence>
<dbReference type="Proteomes" id="UP000321306">
    <property type="component" value="Unassembled WGS sequence"/>
</dbReference>
<organism evidence="2 3">
    <name type="scientific">Deinococcus cellulosilyticus (strain DSM 18568 / NBRC 106333 / KACC 11606 / 5516J-15)</name>
    <dbReference type="NCBI Taxonomy" id="1223518"/>
    <lineage>
        <taxon>Bacteria</taxon>
        <taxon>Thermotogati</taxon>
        <taxon>Deinococcota</taxon>
        <taxon>Deinococci</taxon>
        <taxon>Deinococcales</taxon>
        <taxon>Deinococcaceae</taxon>
        <taxon>Deinococcus</taxon>
    </lineage>
</organism>
<evidence type="ECO:0000313" key="2">
    <source>
        <dbReference type="EMBL" id="GEM48982.1"/>
    </source>
</evidence>
<sequence>MKKILTISLMILLGSAFAQTTETPADPAVETTQTAPVEVAPTMAPAPDVAVAPASAEDHYARAQELAAQAEVAYPIPFYDRDLWKAAVTEADAAATAEPGNRDYMSYLAQLYTTTQWWISGYRIWVALGELTDEEKVWAAETAAKLAYMRLQQNDRVQARAYVEQGLKWQETDSLRALAKRVM</sequence>
<feature type="signal peptide" evidence="1">
    <location>
        <begin position="1"/>
        <end position="18"/>
    </location>
</feature>
<reference evidence="2 3" key="1">
    <citation type="submission" date="2019-07" db="EMBL/GenBank/DDBJ databases">
        <title>Whole genome shotgun sequence of Deinococcus cellulosilyticus NBRC 106333.</title>
        <authorList>
            <person name="Hosoyama A."/>
            <person name="Uohara A."/>
            <person name="Ohji S."/>
            <person name="Ichikawa N."/>
        </authorList>
    </citation>
    <scope>NUCLEOTIDE SEQUENCE [LARGE SCALE GENOMIC DNA]</scope>
    <source>
        <strain evidence="2 3">NBRC 106333</strain>
    </source>
</reference>
<name>A0A511N817_DEIC1</name>
<keyword evidence="3" id="KW-1185">Reference proteome</keyword>
<accession>A0A511N817</accession>
<dbReference type="EMBL" id="BJXB01000026">
    <property type="protein sequence ID" value="GEM48982.1"/>
    <property type="molecule type" value="Genomic_DNA"/>
</dbReference>
<dbReference type="AlphaFoldDB" id="A0A511N817"/>